<dbReference type="EMBL" id="UINC01073513">
    <property type="protein sequence ID" value="SVC09965.1"/>
    <property type="molecule type" value="Genomic_DNA"/>
</dbReference>
<gene>
    <name evidence="1" type="ORF">METZ01_LOCUS262819</name>
</gene>
<proteinExistence type="predicted"/>
<reference evidence="1" key="1">
    <citation type="submission" date="2018-05" db="EMBL/GenBank/DDBJ databases">
        <authorList>
            <person name="Lanie J.A."/>
            <person name="Ng W.-L."/>
            <person name="Kazmierczak K.M."/>
            <person name="Andrzejewski T.M."/>
            <person name="Davidsen T.M."/>
            <person name="Wayne K.J."/>
            <person name="Tettelin H."/>
            <person name="Glass J.I."/>
            <person name="Rusch D."/>
            <person name="Podicherti R."/>
            <person name="Tsui H.-C.T."/>
            <person name="Winkler M.E."/>
        </authorList>
    </citation>
    <scope>NUCLEOTIDE SEQUENCE</scope>
</reference>
<protein>
    <submittedName>
        <fullName evidence="1">Uncharacterized protein</fullName>
    </submittedName>
</protein>
<name>A0A382JEB3_9ZZZZ</name>
<organism evidence="1">
    <name type="scientific">marine metagenome</name>
    <dbReference type="NCBI Taxonomy" id="408172"/>
    <lineage>
        <taxon>unclassified sequences</taxon>
        <taxon>metagenomes</taxon>
        <taxon>ecological metagenomes</taxon>
    </lineage>
</organism>
<sequence length="23" mass="2832">MWKTLQVFEIVFEIPLLKRLAKK</sequence>
<accession>A0A382JEB3</accession>
<dbReference type="AlphaFoldDB" id="A0A382JEB3"/>
<evidence type="ECO:0000313" key="1">
    <source>
        <dbReference type="EMBL" id="SVC09965.1"/>
    </source>
</evidence>